<name>W4LK25_9BACT</name>
<dbReference type="AlphaFoldDB" id="W4LK25"/>
<gene>
    <name evidence="1" type="ORF">ETSY2_44130</name>
</gene>
<dbReference type="EMBL" id="AZHX01002024">
    <property type="protein sequence ID" value="ETW97706.1"/>
    <property type="molecule type" value="Genomic_DNA"/>
</dbReference>
<evidence type="ECO:0000313" key="2">
    <source>
        <dbReference type="Proteomes" id="UP000019140"/>
    </source>
</evidence>
<organism evidence="1 2">
    <name type="scientific">Candidatus Entotheonella gemina</name>
    <dbReference type="NCBI Taxonomy" id="1429439"/>
    <lineage>
        <taxon>Bacteria</taxon>
        <taxon>Pseudomonadati</taxon>
        <taxon>Nitrospinota/Tectimicrobiota group</taxon>
        <taxon>Candidatus Tectimicrobiota</taxon>
        <taxon>Candidatus Entotheonellia</taxon>
        <taxon>Candidatus Entotheonellales</taxon>
        <taxon>Candidatus Entotheonellaceae</taxon>
        <taxon>Candidatus Entotheonella</taxon>
    </lineage>
</organism>
<dbReference type="HOGENOM" id="CLU_1193046_0_0_7"/>
<dbReference type="Proteomes" id="UP000019140">
    <property type="component" value="Unassembled WGS sequence"/>
</dbReference>
<keyword evidence="2" id="KW-1185">Reference proteome</keyword>
<evidence type="ECO:0000313" key="1">
    <source>
        <dbReference type="EMBL" id="ETW97706.1"/>
    </source>
</evidence>
<comment type="caution">
    <text evidence="1">The sequence shown here is derived from an EMBL/GenBank/DDBJ whole genome shotgun (WGS) entry which is preliminary data.</text>
</comment>
<protein>
    <submittedName>
        <fullName evidence="1">Uncharacterized protein</fullName>
    </submittedName>
</protein>
<sequence>MYYDMIIQHDVDIIFQEAQHDSLSITDEDNNASVVLNHYQGGPITGAPEDYFVCLWETVSAITEISDKMLSNTINMHKNLADLSEFPRSRLVFDLYWLQHGQNSTKLNHNLVSMDTDVLPHNVNVSTHARIGQNRFIRLDGQFFSLVIDDISDRPNPAGLLKDSRTSVGLISMFDISQGLVSLYKISTSASQGRGVLNYDLLANEIAEIIPPRFLPWDRITAVGGQLNQRQP</sequence>
<accession>W4LK25</accession>
<proteinExistence type="predicted"/>
<reference evidence="1 2" key="1">
    <citation type="journal article" date="2014" name="Nature">
        <title>An environmental bacterial taxon with a large and distinct metabolic repertoire.</title>
        <authorList>
            <person name="Wilson M.C."/>
            <person name="Mori T."/>
            <person name="Ruckert C."/>
            <person name="Uria A.R."/>
            <person name="Helf M.J."/>
            <person name="Takada K."/>
            <person name="Gernert C."/>
            <person name="Steffens U.A."/>
            <person name="Heycke N."/>
            <person name="Schmitt S."/>
            <person name="Rinke C."/>
            <person name="Helfrich E.J."/>
            <person name="Brachmann A.O."/>
            <person name="Gurgui C."/>
            <person name="Wakimoto T."/>
            <person name="Kracht M."/>
            <person name="Crusemann M."/>
            <person name="Hentschel U."/>
            <person name="Abe I."/>
            <person name="Matsunaga S."/>
            <person name="Kalinowski J."/>
            <person name="Takeyama H."/>
            <person name="Piel J."/>
        </authorList>
    </citation>
    <scope>NUCLEOTIDE SEQUENCE [LARGE SCALE GENOMIC DNA]</scope>
    <source>
        <strain evidence="2">TSY2</strain>
    </source>
</reference>